<feature type="compositionally biased region" description="Low complexity" evidence="8">
    <location>
        <begin position="438"/>
        <end position="450"/>
    </location>
</feature>
<evidence type="ECO:0000256" key="3">
    <source>
        <dbReference type="ARBA" id="ARBA00022490"/>
    </source>
</evidence>
<dbReference type="CDD" id="cd05379">
    <property type="entry name" value="CAP_bacterial"/>
    <property type="match status" value="1"/>
</dbReference>
<protein>
    <recommendedName>
        <fullName evidence="9">EF-hand domain-containing protein</fullName>
    </recommendedName>
</protein>
<dbReference type="EMBL" id="MPUH01000032">
    <property type="protein sequence ID" value="OMJ94081.1"/>
    <property type="molecule type" value="Genomic_DNA"/>
</dbReference>
<accession>A0A1R2CYL5</accession>
<keyword evidence="11" id="KW-1185">Reference proteome</keyword>
<dbReference type="Pfam" id="PF00188">
    <property type="entry name" value="CAP"/>
    <property type="match status" value="1"/>
</dbReference>
<dbReference type="SUPFAM" id="SSF47473">
    <property type="entry name" value="EF-hand"/>
    <property type="match status" value="2"/>
</dbReference>
<dbReference type="Proteomes" id="UP000187209">
    <property type="component" value="Unassembled WGS sequence"/>
</dbReference>
<feature type="domain" description="EF-hand" evidence="9">
    <location>
        <begin position="661"/>
        <end position="692"/>
    </location>
</feature>
<dbReference type="AlphaFoldDB" id="A0A1R2CYL5"/>
<evidence type="ECO:0000313" key="10">
    <source>
        <dbReference type="EMBL" id="OMJ94081.1"/>
    </source>
</evidence>
<keyword evidence="5" id="KW-0106">Calcium</keyword>
<dbReference type="Gene3D" id="1.10.238.10">
    <property type="entry name" value="EF-hand"/>
    <property type="match status" value="4"/>
</dbReference>
<keyword evidence="4" id="KW-0677">Repeat</keyword>
<comment type="similarity">
    <text evidence="2">Belongs to the centrin family.</text>
</comment>
<comment type="function">
    <text evidence="7">Plays a fundamental role in microtubule organizing center structure and function. Component of the infraciliary lattice (ICL) and the ciliary basal bodies.</text>
</comment>
<comment type="caution">
    <text evidence="10">The sequence shown here is derived from an EMBL/GenBank/DDBJ whole genome shotgun (WGS) entry which is preliminary data.</text>
</comment>
<evidence type="ECO:0000256" key="7">
    <source>
        <dbReference type="ARBA" id="ARBA00025692"/>
    </source>
</evidence>
<keyword evidence="3" id="KW-0963">Cytoplasm</keyword>
<dbReference type="CDD" id="cd00051">
    <property type="entry name" value="EFh"/>
    <property type="match status" value="1"/>
</dbReference>
<feature type="compositionally biased region" description="Polar residues" evidence="8">
    <location>
        <begin position="470"/>
        <end position="523"/>
    </location>
</feature>
<evidence type="ECO:0000256" key="1">
    <source>
        <dbReference type="ARBA" id="ARBA00004245"/>
    </source>
</evidence>
<evidence type="ECO:0000256" key="4">
    <source>
        <dbReference type="ARBA" id="ARBA00022737"/>
    </source>
</evidence>
<dbReference type="GO" id="GO:0005509">
    <property type="term" value="F:calcium ion binding"/>
    <property type="evidence" value="ECO:0007669"/>
    <property type="project" value="InterPro"/>
</dbReference>
<dbReference type="Pfam" id="PF13499">
    <property type="entry name" value="EF-hand_7"/>
    <property type="match status" value="1"/>
</dbReference>
<comment type="subcellular location">
    <subcellularLocation>
        <location evidence="1">Cytoplasm</location>
        <location evidence="1">Cytoskeleton</location>
    </subcellularLocation>
</comment>
<gene>
    <name evidence="10" type="ORF">SteCoe_2855</name>
</gene>
<dbReference type="SUPFAM" id="SSF55797">
    <property type="entry name" value="PR-1-like"/>
    <property type="match status" value="1"/>
</dbReference>
<organism evidence="10 11">
    <name type="scientific">Stentor coeruleus</name>
    <dbReference type="NCBI Taxonomy" id="5963"/>
    <lineage>
        <taxon>Eukaryota</taxon>
        <taxon>Sar</taxon>
        <taxon>Alveolata</taxon>
        <taxon>Ciliophora</taxon>
        <taxon>Postciliodesmatophora</taxon>
        <taxon>Heterotrichea</taxon>
        <taxon>Heterotrichida</taxon>
        <taxon>Stentoridae</taxon>
        <taxon>Stentor</taxon>
    </lineage>
</organism>
<dbReference type="GO" id="GO:0016460">
    <property type="term" value="C:myosin II complex"/>
    <property type="evidence" value="ECO:0007669"/>
    <property type="project" value="TreeGrafter"/>
</dbReference>
<dbReference type="Gene3D" id="3.40.33.10">
    <property type="entry name" value="CAP"/>
    <property type="match status" value="1"/>
</dbReference>
<evidence type="ECO:0000256" key="6">
    <source>
        <dbReference type="ARBA" id="ARBA00023212"/>
    </source>
</evidence>
<dbReference type="OrthoDB" id="308255at2759"/>
<feature type="region of interest" description="Disordered" evidence="8">
    <location>
        <begin position="427"/>
        <end position="539"/>
    </location>
</feature>
<evidence type="ECO:0000259" key="9">
    <source>
        <dbReference type="PROSITE" id="PS50222"/>
    </source>
</evidence>
<dbReference type="InterPro" id="IPR018247">
    <property type="entry name" value="EF_Hand_1_Ca_BS"/>
</dbReference>
<feature type="domain" description="EF-hand" evidence="9">
    <location>
        <begin position="625"/>
        <end position="660"/>
    </location>
</feature>
<feature type="domain" description="EF-hand" evidence="9">
    <location>
        <begin position="552"/>
        <end position="587"/>
    </location>
</feature>
<evidence type="ECO:0000313" key="11">
    <source>
        <dbReference type="Proteomes" id="UP000187209"/>
    </source>
</evidence>
<feature type="compositionally biased region" description="Basic and acidic residues" evidence="8">
    <location>
        <begin position="457"/>
        <end position="466"/>
    </location>
</feature>
<sequence>MASRIAQQVLAELNLCRDNPKKYSEKITSTLKYYKGKIFQKPGKARMETKEGTENVEACASYLKSLRPLQPLKWSNHLYLAAQEHVDDIGPKGIIGHNSSNGKEPIDRITDHCKWSGALGENISYGQVDPEDIVLSMLIDDGVLARGQRLNIMKRDHNYVGIALGKHTEYEVICVIIFAEEIKNDEEPVIEEHKNVEIERILRKYTLRKMRTIEAFEAFDIRNYEKPGLSENKIREIKGLFDFFDNEEMGMIDIDDIKSIAECDDLEISNMTAFQKAFELEAAGKKYDFNEFLELMTEQSSLSMSYSQTEIMDNSIISTFSKKQNTNTLCKKSNIIENNDISSLVDEDVINIKEYFDAIDANGTGILSSETYKTYIQSKTFDKSSSGIIEAIIDMDPNDIEGLDFSNFLAVLARKVSSLKSLALGKRGLSPNATGPGSDMSMSVSSVSSSKRVIRKPKQDAYESRKPIIPQNTLSPKASATSPKNISTLSSQKPSLEIKNQSIYSPKNQNRQIASPKSQQTIAKGSAFHHNSNKKMTNFNPKDYITNELTKEHILELKDAFDMFDIDNTGFILAKSLKNSMEHQGFKKRNPVIYNLVHSLHVDKNTKVDFAGFVDLLSGNNEEPSTVDEIRMLFNIFDVDKKGFIELKNLKRIARELGESLNEKDLMELIRKSDLDGDGKVNFDDFYSIMTR</sequence>
<dbReference type="FunFam" id="1.10.238.10:FF:000001">
    <property type="entry name" value="Calmodulin 1"/>
    <property type="match status" value="1"/>
</dbReference>
<keyword evidence="6" id="KW-0206">Cytoskeleton</keyword>
<evidence type="ECO:0000256" key="2">
    <source>
        <dbReference type="ARBA" id="ARBA00005253"/>
    </source>
</evidence>
<dbReference type="InterPro" id="IPR014044">
    <property type="entry name" value="CAP_dom"/>
</dbReference>
<dbReference type="InterPro" id="IPR050230">
    <property type="entry name" value="CALM/Myosin/TropC-like"/>
</dbReference>
<dbReference type="InterPro" id="IPR035940">
    <property type="entry name" value="CAP_sf"/>
</dbReference>
<dbReference type="InterPro" id="IPR002048">
    <property type="entry name" value="EF_hand_dom"/>
</dbReference>
<dbReference type="PROSITE" id="PS00018">
    <property type="entry name" value="EF_HAND_1"/>
    <property type="match status" value="1"/>
</dbReference>
<dbReference type="SMART" id="SM00054">
    <property type="entry name" value="EFh"/>
    <property type="match status" value="4"/>
</dbReference>
<reference evidence="10 11" key="1">
    <citation type="submission" date="2016-11" db="EMBL/GenBank/DDBJ databases">
        <title>The macronuclear genome of Stentor coeruleus: a giant cell with tiny introns.</title>
        <authorList>
            <person name="Slabodnick M."/>
            <person name="Ruby J.G."/>
            <person name="Reiff S.B."/>
            <person name="Swart E.C."/>
            <person name="Gosai S."/>
            <person name="Prabakaran S."/>
            <person name="Witkowska E."/>
            <person name="Larue G.E."/>
            <person name="Fisher S."/>
            <person name="Freeman R.M."/>
            <person name="Gunawardena J."/>
            <person name="Chu W."/>
            <person name="Stover N.A."/>
            <person name="Gregory B.D."/>
            <person name="Nowacki M."/>
            <person name="Derisi J."/>
            <person name="Roy S.W."/>
            <person name="Marshall W.F."/>
            <person name="Sood P."/>
        </authorList>
    </citation>
    <scope>NUCLEOTIDE SEQUENCE [LARGE SCALE GENOMIC DNA]</scope>
    <source>
        <strain evidence="10">WM001</strain>
    </source>
</reference>
<evidence type="ECO:0000256" key="5">
    <source>
        <dbReference type="ARBA" id="ARBA00022837"/>
    </source>
</evidence>
<dbReference type="PROSITE" id="PS50222">
    <property type="entry name" value="EF_HAND_2"/>
    <property type="match status" value="4"/>
</dbReference>
<dbReference type="InterPro" id="IPR011992">
    <property type="entry name" value="EF-hand-dom_pair"/>
</dbReference>
<name>A0A1R2CYL5_9CILI</name>
<dbReference type="PANTHER" id="PTHR23048:SF59">
    <property type="entry name" value="EF-HAND SUPERFAMILY PROTEIN"/>
    <property type="match status" value="1"/>
</dbReference>
<feature type="domain" description="EF-hand" evidence="9">
    <location>
        <begin position="347"/>
        <end position="382"/>
    </location>
</feature>
<proteinExistence type="inferred from homology"/>
<dbReference type="PANTHER" id="PTHR23048">
    <property type="entry name" value="MYOSIN LIGHT CHAIN 1, 3"/>
    <property type="match status" value="1"/>
</dbReference>
<evidence type="ECO:0000256" key="8">
    <source>
        <dbReference type="SAM" id="MobiDB-lite"/>
    </source>
</evidence>